<reference evidence="1 3" key="2">
    <citation type="journal article" date="2021" name="Sci. Rep.">
        <title>The genome of the diatom Chaetoceros tenuissimus carries an ancient integrated fragment of an extant virus.</title>
        <authorList>
            <person name="Hongo Y."/>
            <person name="Kimura K."/>
            <person name="Takaki Y."/>
            <person name="Yoshida Y."/>
            <person name="Baba S."/>
            <person name="Kobayashi G."/>
            <person name="Nagasaki K."/>
            <person name="Hano T."/>
            <person name="Tomaru Y."/>
        </authorList>
    </citation>
    <scope>NUCLEOTIDE SEQUENCE [LARGE SCALE GENOMIC DNA]</scope>
    <source>
        <strain evidence="1 3">NIES-3715</strain>
    </source>
</reference>
<dbReference type="EMBL" id="BLLK01000038">
    <property type="protein sequence ID" value="GFH50021.1"/>
    <property type="molecule type" value="Genomic_DNA"/>
</dbReference>
<dbReference type="Proteomes" id="UP001054902">
    <property type="component" value="Unassembled WGS sequence"/>
</dbReference>
<dbReference type="InterPro" id="IPR036396">
    <property type="entry name" value="Cyt_P450_sf"/>
</dbReference>
<dbReference type="Gene3D" id="1.10.630.10">
    <property type="entry name" value="Cytochrome P450"/>
    <property type="match status" value="1"/>
</dbReference>
<reference evidence="1" key="1">
    <citation type="submission" date="2020-02" db="EMBL/GenBank/DDBJ databases">
        <authorList>
            <person name="Hongo Y."/>
            <person name="Kimura K."/>
            <person name="Takaki Y."/>
            <person name="Tomaru Y."/>
        </authorList>
    </citation>
    <scope>NUCLEOTIDE SEQUENCE</scope>
    <source>
        <strain evidence="1">NIES-3715</strain>
    </source>
</reference>
<organism evidence="1 3">
    <name type="scientific">Chaetoceros tenuissimus</name>
    <dbReference type="NCBI Taxonomy" id="426638"/>
    <lineage>
        <taxon>Eukaryota</taxon>
        <taxon>Sar</taxon>
        <taxon>Stramenopiles</taxon>
        <taxon>Ochrophyta</taxon>
        <taxon>Bacillariophyta</taxon>
        <taxon>Coscinodiscophyceae</taxon>
        <taxon>Chaetocerotophycidae</taxon>
        <taxon>Chaetocerotales</taxon>
        <taxon>Chaetocerotaceae</taxon>
        <taxon>Chaetoceros</taxon>
    </lineage>
</organism>
<gene>
    <name evidence="1" type="ORF">CTEN210_06494</name>
    <name evidence="2" type="ORF">CTEN210_06497</name>
</gene>
<evidence type="ECO:0000313" key="3">
    <source>
        <dbReference type="Proteomes" id="UP001054902"/>
    </source>
</evidence>
<dbReference type="SUPFAM" id="SSF48264">
    <property type="entry name" value="Cytochrome P450"/>
    <property type="match status" value="2"/>
</dbReference>
<sequence length="441" mass="49908">MSFTEDLAHKLQLLNLNHALYNIFAYLLKPITAFITLYQSKPANTAVYLHQKRIRYGKNFACAGGLWMSDFEEVKKNLLEPQARTYKLAPSQLRKEVLPKSFLLSLSQAGAGGNGDWEAYRAAVNEVIFDDSVKERWGDSTARKLIDDLAEEYKTLKMDDKLDFFFESNDSGLNMFLAKYLHYVIFGIDPSNEEAIKAIVKFHYELKSAAYHINVISQILFRKNESEVEQALSKVAKIYEDSPTISKMNENEERYKNMTKKELSLLMVSIMSLAGMVGPQTLATIVLGNRGLPEYEGKKTGSIKVENIWDTIDLNDRDEVLKYMLECGRLRHPVSNTHKIAQEPFAAEVNGKNVKFPKGTLIYIPMQLASLDESVYGADTFEFNHNRENLCPFSTIFHSFGNETNGRICPGKAVAETMIVDVLIALGKVRRGLTDQAYGTM</sequence>
<dbReference type="AlphaFoldDB" id="A0AAD3CPZ0"/>
<evidence type="ECO:0000313" key="2">
    <source>
        <dbReference type="EMBL" id="GFH50021.1"/>
    </source>
</evidence>
<comment type="caution">
    <text evidence="1">The sequence shown here is derived from an EMBL/GenBank/DDBJ whole genome shotgun (WGS) entry which is preliminary data.</text>
</comment>
<dbReference type="EMBL" id="BLLK01000038">
    <property type="protein sequence ID" value="GFH50018.1"/>
    <property type="molecule type" value="Genomic_DNA"/>
</dbReference>
<name>A0AAD3CPZ0_9STRA</name>
<accession>A0AAD3CPZ0</accession>
<dbReference type="GO" id="GO:0016705">
    <property type="term" value="F:oxidoreductase activity, acting on paired donors, with incorporation or reduction of molecular oxygen"/>
    <property type="evidence" value="ECO:0007669"/>
    <property type="project" value="InterPro"/>
</dbReference>
<protein>
    <submittedName>
        <fullName evidence="1">Cytochrome 450</fullName>
    </submittedName>
</protein>
<proteinExistence type="predicted"/>
<evidence type="ECO:0000313" key="1">
    <source>
        <dbReference type="EMBL" id="GFH50018.1"/>
    </source>
</evidence>
<dbReference type="GO" id="GO:0004497">
    <property type="term" value="F:monooxygenase activity"/>
    <property type="evidence" value="ECO:0007669"/>
    <property type="project" value="InterPro"/>
</dbReference>
<dbReference type="GO" id="GO:0005506">
    <property type="term" value="F:iron ion binding"/>
    <property type="evidence" value="ECO:0007669"/>
    <property type="project" value="InterPro"/>
</dbReference>
<dbReference type="GO" id="GO:0020037">
    <property type="term" value="F:heme binding"/>
    <property type="evidence" value="ECO:0007669"/>
    <property type="project" value="InterPro"/>
</dbReference>
<keyword evidence="3" id="KW-1185">Reference proteome</keyword>